<comment type="caution">
    <text evidence="1">The sequence shown here is derived from an EMBL/GenBank/DDBJ whole genome shotgun (WGS) entry which is preliminary data.</text>
</comment>
<sequence>MAPADIPEDVLGFAARVERICTIQPDLTPVARQLLWLRLPYTANSFELPLLCTDSPSNVCVLLKRLSTINEILLALKAESLEDAPGKVAVRINRGLLGPVYADDEGNHENQAILYCLLARHRCVQRVQFLLPPSYRQGFELLLCSALTSTESVTCLHLRHFKISKEDTSVIFSAICRRLPSTLDLSKTTSLRHLAIQYRFLPCGIHAILAVVRDCDCVSEFHLHKLDLQEVQSFYNALVATGTGPKVTVGCWIACDHYMTALVIRTWSELRTGGEELFFGSVLRQHYHQPSIVDFCRALDDHGRDNLT</sequence>
<evidence type="ECO:0000313" key="1">
    <source>
        <dbReference type="EMBL" id="KAK8767427.1"/>
    </source>
</evidence>
<evidence type="ECO:0000313" key="2">
    <source>
        <dbReference type="Proteomes" id="UP001321473"/>
    </source>
</evidence>
<reference evidence="1 2" key="1">
    <citation type="journal article" date="2023" name="Arcadia Sci">
        <title>De novo assembly of a long-read Amblyomma americanum tick genome.</title>
        <authorList>
            <person name="Chou S."/>
            <person name="Poskanzer K.E."/>
            <person name="Rollins M."/>
            <person name="Thuy-Boun P.S."/>
        </authorList>
    </citation>
    <scope>NUCLEOTIDE SEQUENCE [LARGE SCALE GENOMIC DNA]</scope>
    <source>
        <strain evidence="1">F_SG_1</strain>
        <tissue evidence="1">Salivary glands</tissue>
    </source>
</reference>
<proteinExistence type="predicted"/>
<dbReference type="AlphaFoldDB" id="A0AAQ4DY87"/>
<dbReference type="Proteomes" id="UP001321473">
    <property type="component" value="Unassembled WGS sequence"/>
</dbReference>
<name>A0AAQ4DY87_AMBAM</name>
<organism evidence="1 2">
    <name type="scientific">Amblyomma americanum</name>
    <name type="common">Lone star tick</name>
    <dbReference type="NCBI Taxonomy" id="6943"/>
    <lineage>
        <taxon>Eukaryota</taxon>
        <taxon>Metazoa</taxon>
        <taxon>Ecdysozoa</taxon>
        <taxon>Arthropoda</taxon>
        <taxon>Chelicerata</taxon>
        <taxon>Arachnida</taxon>
        <taxon>Acari</taxon>
        <taxon>Parasitiformes</taxon>
        <taxon>Ixodida</taxon>
        <taxon>Ixodoidea</taxon>
        <taxon>Ixodidae</taxon>
        <taxon>Amblyomminae</taxon>
        <taxon>Amblyomma</taxon>
    </lineage>
</organism>
<dbReference type="EMBL" id="JARKHS020025469">
    <property type="protein sequence ID" value="KAK8767427.1"/>
    <property type="molecule type" value="Genomic_DNA"/>
</dbReference>
<protein>
    <submittedName>
        <fullName evidence="1">Uncharacterized protein</fullName>
    </submittedName>
</protein>
<gene>
    <name evidence="1" type="ORF">V5799_005789</name>
</gene>
<keyword evidence="2" id="KW-1185">Reference proteome</keyword>
<accession>A0AAQ4DY87</accession>